<evidence type="ECO:0000256" key="1">
    <source>
        <dbReference type="ARBA" id="ARBA00004123"/>
    </source>
</evidence>
<dbReference type="AlphaFoldDB" id="A0A1B0CUF6"/>
<evidence type="ECO:0000256" key="3">
    <source>
        <dbReference type="ARBA" id="ARBA00022705"/>
    </source>
</evidence>
<name>A0A1B0CUF6_LUTLO</name>
<dbReference type="InterPro" id="IPR047854">
    <property type="entry name" value="RFC_lid"/>
</dbReference>
<dbReference type="GO" id="GO:0003677">
    <property type="term" value="F:DNA binding"/>
    <property type="evidence" value="ECO:0007669"/>
    <property type="project" value="InterPro"/>
</dbReference>
<proteinExistence type="inferred from homology"/>
<dbReference type="GO" id="GO:0006281">
    <property type="term" value="P:DNA repair"/>
    <property type="evidence" value="ECO:0007669"/>
    <property type="project" value="TreeGrafter"/>
</dbReference>
<dbReference type="Gene3D" id="1.10.8.60">
    <property type="match status" value="1"/>
</dbReference>
<reference evidence="8" key="1">
    <citation type="submission" date="2020-05" db="UniProtKB">
        <authorList>
            <consortium name="EnsemblMetazoa"/>
        </authorList>
    </citation>
    <scope>IDENTIFICATION</scope>
    <source>
        <strain evidence="8">Jacobina</strain>
    </source>
</reference>
<dbReference type="GO" id="GO:0005524">
    <property type="term" value="F:ATP binding"/>
    <property type="evidence" value="ECO:0007669"/>
    <property type="project" value="UniProtKB-KW"/>
</dbReference>
<dbReference type="EMBL" id="AJWK01029142">
    <property type="status" value="NOT_ANNOTATED_CDS"/>
    <property type="molecule type" value="Genomic_DNA"/>
</dbReference>
<feature type="domain" description="Replication factor C C-terminal" evidence="7">
    <location>
        <begin position="143"/>
        <end position="225"/>
    </location>
</feature>
<accession>A0A1B0CUF6</accession>
<dbReference type="Proteomes" id="UP000092461">
    <property type="component" value="Unassembled WGS sequence"/>
</dbReference>
<dbReference type="GO" id="GO:0006261">
    <property type="term" value="P:DNA-templated DNA replication"/>
    <property type="evidence" value="ECO:0007669"/>
    <property type="project" value="TreeGrafter"/>
</dbReference>
<dbReference type="PANTHER" id="PTHR11669:SF20">
    <property type="entry name" value="REPLICATION FACTOR C SUBUNIT 4"/>
    <property type="match status" value="1"/>
</dbReference>
<dbReference type="PANTHER" id="PTHR11669">
    <property type="entry name" value="REPLICATION FACTOR C / DNA POLYMERASE III GAMMA-TAU SUBUNIT"/>
    <property type="match status" value="1"/>
</dbReference>
<keyword evidence="9" id="KW-1185">Reference proteome</keyword>
<evidence type="ECO:0000259" key="7">
    <source>
        <dbReference type="Pfam" id="PF08542"/>
    </source>
</evidence>
<dbReference type="Gene3D" id="3.40.50.300">
    <property type="entry name" value="P-loop containing nucleotide triphosphate hydrolases"/>
    <property type="match status" value="1"/>
</dbReference>
<comment type="similarity">
    <text evidence="2">Belongs to the activator 1 small subunits family.</text>
</comment>
<protein>
    <recommendedName>
        <fullName evidence="7">Replication factor C C-terminal domain-containing protein</fullName>
    </recommendedName>
</protein>
<dbReference type="InterPro" id="IPR008921">
    <property type="entry name" value="DNA_pol3_clamp-load_cplx_C"/>
</dbReference>
<keyword evidence="5" id="KW-0067">ATP-binding</keyword>
<keyword evidence="3" id="KW-0235">DNA replication</keyword>
<dbReference type="CDD" id="cd18140">
    <property type="entry name" value="HLD_clamp_RFC"/>
    <property type="match status" value="1"/>
</dbReference>
<sequence>MYFGDNFSGKPCPPFKIIILDEADSMTHAAQAALRRTMEKESATTRFCLVCNYVSRIIEPITSRCTKFRFKSLGHDKIVERLKFIANEEKVKIDNDALEVIIESSGGDLRRAITILQSSHRLFGSTEKKITKEHVLEISGIIPQKYLEDFLEICRSCDYSKLEKYVENLSYDAYSVGQLLDQLNDYIIHHKRLTNKQKCIIGEKIAECSFRLLNGASEYLQIMDLGCTAIVAFQENP</sequence>
<dbReference type="SUPFAM" id="SSF52540">
    <property type="entry name" value="P-loop containing nucleoside triphosphate hydrolases"/>
    <property type="match status" value="1"/>
</dbReference>
<dbReference type="InterPro" id="IPR013748">
    <property type="entry name" value="Rep_factorC_C"/>
</dbReference>
<organism evidence="8 9">
    <name type="scientific">Lutzomyia longipalpis</name>
    <name type="common">Sand fly</name>
    <dbReference type="NCBI Taxonomy" id="7200"/>
    <lineage>
        <taxon>Eukaryota</taxon>
        <taxon>Metazoa</taxon>
        <taxon>Ecdysozoa</taxon>
        <taxon>Arthropoda</taxon>
        <taxon>Hexapoda</taxon>
        <taxon>Insecta</taxon>
        <taxon>Pterygota</taxon>
        <taxon>Neoptera</taxon>
        <taxon>Endopterygota</taxon>
        <taxon>Diptera</taxon>
        <taxon>Nematocera</taxon>
        <taxon>Psychodoidea</taxon>
        <taxon>Psychodidae</taxon>
        <taxon>Lutzomyia</taxon>
        <taxon>Lutzomyia</taxon>
    </lineage>
</organism>
<evidence type="ECO:0000313" key="8">
    <source>
        <dbReference type="EnsemblMetazoa" id="LLOJ008591-PA"/>
    </source>
</evidence>
<dbReference type="Pfam" id="PF21960">
    <property type="entry name" value="RCF1-5-like_lid"/>
    <property type="match status" value="1"/>
</dbReference>
<dbReference type="SUPFAM" id="SSF48019">
    <property type="entry name" value="post-AAA+ oligomerization domain-like"/>
    <property type="match status" value="1"/>
</dbReference>
<dbReference type="InterPro" id="IPR050238">
    <property type="entry name" value="DNA_Rep/Repair_Clamp_Loader"/>
</dbReference>
<dbReference type="InterPro" id="IPR027417">
    <property type="entry name" value="P-loop_NTPase"/>
</dbReference>
<dbReference type="Pfam" id="PF13177">
    <property type="entry name" value="DNA_pol3_delta2"/>
    <property type="match status" value="1"/>
</dbReference>
<dbReference type="EnsemblMetazoa" id="LLOJ008591-RA">
    <property type="protein sequence ID" value="LLOJ008591-PA"/>
    <property type="gene ID" value="LLOJ008591"/>
</dbReference>
<dbReference type="GO" id="GO:0003689">
    <property type="term" value="F:DNA clamp loader activity"/>
    <property type="evidence" value="ECO:0007669"/>
    <property type="project" value="TreeGrafter"/>
</dbReference>
<dbReference type="VEuPathDB" id="VectorBase:LLOJ008591"/>
<dbReference type="VEuPathDB" id="VectorBase:LLONM1_002902"/>
<dbReference type="Gene3D" id="1.20.272.10">
    <property type="match status" value="1"/>
</dbReference>
<dbReference type="GO" id="GO:0005634">
    <property type="term" value="C:nucleus"/>
    <property type="evidence" value="ECO:0007669"/>
    <property type="project" value="UniProtKB-SubCell"/>
</dbReference>
<dbReference type="FunFam" id="1.20.272.10:FF:000011">
    <property type="entry name" value="Replication factor C subunit 2"/>
    <property type="match status" value="1"/>
</dbReference>
<dbReference type="Pfam" id="PF08542">
    <property type="entry name" value="Rep_fac_C"/>
    <property type="match status" value="1"/>
</dbReference>
<keyword evidence="4" id="KW-0547">Nucleotide-binding</keyword>
<evidence type="ECO:0000256" key="4">
    <source>
        <dbReference type="ARBA" id="ARBA00022741"/>
    </source>
</evidence>
<keyword evidence="6" id="KW-0539">Nucleus</keyword>
<evidence type="ECO:0000256" key="2">
    <source>
        <dbReference type="ARBA" id="ARBA00005378"/>
    </source>
</evidence>
<evidence type="ECO:0000256" key="6">
    <source>
        <dbReference type="ARBA" id="ARBA00023242"/>
    </source>
</evidence>
<dbReference type="FunFam" id="1.10.8.60:FF:000032">
    <property type="entry name" value="Replication factor C subunit 4"/>
    <property type="match status" value="1"/>
</dbReference>
<comment type="subcellular location">
    <subcellularLocation>
        <location evidence="1">Nucleus</location>
    </subcellularLocation>
</comment>
<evidence type="ECO:0000313" key="9">
    <source>
        <dbReference type="Proteomes" id="UP000092461"/>
    </source>
</evidence>
<evidence type="ECO:0000256" key="5">
    <source>
        <dbReference type="ARBA" id="ARBA00022840"/>
    </source>
</evidence>
<dbReference type="GO" id="GO:0005663">
    <property type="term" value="C:DNA replication factor C complex"/>
    <property type="evidence" value="ECO:0007669"/>
    <property type="project" value="TreeGrafter"/>
</dbReference>